<dbReference type="PANTHER" id="PTHR46388:SF2">
    <property type="entry name" value="NHL REPEAT-CONTAINING PROTEIN 2"/>
    <property type="match status" value="1"/>
</dbReference>
<dbReference type="InterPro" id="IPR012336">
    <property type="entry name" value="Thioredoxin-like_fold"/>
</dbReference>
<feature type="domain" description="Thioredoxin-like fold" evidence="2">
    <location>
        <begin position="89"/>
        <end position="182"/>
    </location>
</feature>
<dbReference type="AlphaFoldDB" id="A0A9Q0RQV1"/>
<dbReference type="InterPro" id="IPR036249">
    <property type="entry name" value="Thioredoxin-like_sf"/>
</dbReference>
<dbReference type="Proteomes" id="UP001142055">
    <property type="component" value="Chromosome 1"/>
</dbReference>
<dbReference type="Pfam" id="PF13905">
    <property type="entry name" value="Thioredoxin_8"/>
    <property type="match status" value="1"/>
</dbReference>
<dbReference type="Pfam" id="PF01436">
    <property type="entry name" value="NHL"/>
    <property type="match status" value="1"/>
</dbReference>
<keyword evidence="1" id="KW-0677">Repeat</keyword>
<dbReference type="Gene3D" id="2.120.10.30">
    <property type="entry name" value="TolB, C-terminal domain"/>
    <property type="match status" value="2"/>
</dbReference>
<evidence type="ECO:0000256" key="1">
    <source>
        <dbReference type="ARBA" id="ARBA00022737"/>
    </source>
</evidence>
<evidence type="ECO:0000313" key="3">
    <source>
        <dbReference type="EMBL" id="KAJ6223194.1"/>
    </source>
</evidence>
<name>A0A9Q0RQV1_BLOTA</name>
<proteinExistence type="predicted"/>
<evidence type="ECO:0000259" key="2">
    <source>
        <dbReference type="Pfam" id="PF13905"/>
    </source>
</evidence>
<protein>
    <recommendedName>
        <fullName evidence="2">Thioredoxin-like fold domain-containing protein</fullName>
    </recommendedName>
</protein>
<gene>
    <name evidence="3" type="ORF">RDWZM_001739</name>
</gene>
<dbReference type="SUPFAM" id="SSF101898">
    <property type="entry name" value="NHL repeat"/>
    <property type="match status" value="1"/>
</dbReference>
<dbReference type="EMBL" id="JAPWDV010000001">
    <property type="protein sequence ID" value="KAJ6223194.1"/>
    <property type="molecule type" value="Genomic_DNA"/>
</dbReference>
<organism evidence="3 4">
    <name type="scientific">Blomia tropicalis</name>
    <name type="common">Mite</name>
    <dbReference type="NCBI Taxonomy" id="40697"/>
    <lineage>
        <taxon>Eukaryota</taxon>
        <taxon>Metazoa</taxon>
        <taxon>Ecdysozoa</taxon>
        <taxon>Arthropoda</taxon>
        <taxon>Chelicerata</taxon>
        <taxon>Arachnida</taxon>
        <taxon>Acari</taxon>
        <taxon>Acariformes</taxon>
        <taxon>Sarcoptiformes</taxon>
        <taxon>Astigmata</taxon>
        <taxon>Glycyphagoidea</taxon>
        <taxon>Echimyopodidae</taxon>
        <taxon>Blomia</taxon>
    </lineage>
</organism>
<dbReference type="InterPro" id="IPR001258">
    <property type="entry name" value="NHL_repeat"/>
</dbReference>
<dbReference type="InterPro" id="IPR011042">
    <property type="entry name" value="6-blade_b-propeller_TolB-like"/>
</dbReference>
<dbReference type="SUPFAM" id="SSF52833">
    <property type="entry name" value="Thioredoxin-like"/>
    <property type="match status" value="1"/>
</dbReference>
<dbReference type="Gene3D" id="3.40.30.10">
    <property type="entry name" value="Glutaredoxin"/>
    <property type="match status" value="1"/>
</dbReference>
<evidence type="ECO:0000313" key="4">
    <source>
        <dbReference type="Proteomes" id="UP001142055"/>
    </source>
</evidence>
<accession>A0A9Q0RQV1</accession>
<keyword evidence="4" id="KW-1185">Reference proteome</keyword>
<comment type="caution">
    <text evidence="3">The sequence shown here is derived from an EMBL/GenBank/DDBJ whole genome shotgun (WGS) entry which is preliminary data.</text>
</comment>
<dbReference type="OMA" id="IAMAGVH"/>
<reference evidence="3" key="1">
    <citation type="submission" date="2022-12" db="EMBL/GenBank/DDBJ databases">
        <title>Genome assemblies of Blomia tropicalis.</title>
        <authorList>
            <person name="Cui Y."/>
        </authorList>
    </citation>
    <scope>NUCLEOTIDE SEQUENCE</scope>
    <source>
        <tissue evidence="3">Adult mites</tissue>
    </source>
</reference>
<dbReference type="PANTHER" id="PTHR46388">
    <property type="entry name" value="NHL REPEAT-CONTAINING PROTEIN 2"/>
    <property type="match status" value="1"/>
</dbReference>
<sequence>MSVIEDDISPDLSSFEIQFMKQLDLENELTADAPDGKNEFTIDKNSSIFKQYLDNIEKNESIKVFDYFKDFQWLNVNRSISLNDDLKEKIVLIDFFTYCCVNCLHILPLMHQIECDYRSEPVELIGIHSPKFENEKSLKNVTDSIIRYRIDHPVGNDPKLLLWNHLSISCWPTIAIIGPNSKLMFLLVGELAIQSKLRSYVDLCLDYFKERLSNHSTISIKLLRESLKTDLLHYPSKIATSPSGSRIAISNTLKNIVIITNIDGFIEQIIGNSVGFEDGTLVSCKFNQPQGLSWYNDSILFVADTGNHSIRQIDLIKSQVKTIVGNGKMCPDLIGGQIGINQSLNTPWDILFDQTSQRLYIAMAGSHQIWVSIQSTNGDVINGIPYPFGTAICIAGDGNEQKRNNRFPLKSSFAQPSGLALKNGKLFVADSESSSIRVIELNDNLSVKTLVGGSSNPLDLFAFGDADGVGMKCRLQHCMGIAAHPTKDIVFITDTFNHKVKQISLETNKCETLTLDWNSEERKSLNEPDGLCICQIEDGSIRLLVCDTNNHRIVAIDLLANNEATSFNIIDSNLPKIESPLELINDFVDSGYKLNCDYSKLLENPLYINSNIKVVQFQLKFIFNEDFKANKDAKHRFKVSIKDSHNDNVLPTSTFVFNDLDNVTFTIDNLPKSGSQIKLAVQYELNLCNNRLNTCQILREKFEKSICFTDDHKEEVLHLIQIKL</sequence>